<keyword evidence="1" id="KW-1133">Transmembrane helix</keyword>
<reference evidence="2 3" key="1">
    <citation type="submission" date="2015-02" db="EMBL/GenBank/DDBJ databases">
        <title>Genome Sequence of Jannaschia aquimarina DSM28248, a member of the Roseobacter clade.</title>
        <authorList>
            <person name="Voget S."/>
            <person name="Daniel R."/>
        </authorList>
    </citation>
    <scope>NUCLEOTIDE SEQUENCE [LARGE SCALE GENOMIC DNA]</scope>
    <source>
        <strain evidence="2 3">GSW-M26</strain>
    </source>
</reference>
<dbReference type="STRING" id="935700.jaqu_06150"/>
<gene>
    <name evidence="2" type="ORF">jaqu_06150</name>
</gene>
<dbReference type="EMBL" id="JYFE01000016">
    <property type="protein sequence ID" value="KIT17724.1"/>
    <property type="molecule type" value="Genomic_DNA"/>
</dbReference>
<sequence>MKYTVQTFIRSERGAITVDWSIMTALVTGTAIVAAGVMFGGIDRFTTNLAADAQTNASAKGDIMEIRHATLNEDGTPVEFGFLGRSPTTTKTVAKVSCGEFTSNCGKSSETVSEHYFMTDGTTYTKSTTSYAGGSSETTWYDGNGRVTTNVPDLPSDLPTVSAADV</sequence>
<keyword evidence="1" id="KW-0472">Membrane</keyword>
<keyword evidence="1" id="KW-0812">Transmembrane</keyword>
<evidence type="ECO:0000313" key="3">
    <source>
        <dbReference type="Proteomes" id="UP000032232"/>
    </source>
</evidence>
<name>A0A0D1EJF1_9RHOB</name>
<accession>A0A0D1EJF1</accession>
<feature type="transmembrane region" description="Helical" evidence="1">
    <location>
        <begin position="20"/>
        <end position="39"/>
    </location>
</feature>
<dbReference type="AlphaFoldDB" id="A0A0D1EJF1"/>
<dbReference type="RefSeq" id="WP_043917457.1">
    <property type="nucleotide sequence ID" value="NZ_FZPF01000002.1"/>
</dbReference>
<proteinExistence type="predicted"/>
<dbReference type="OrthoDB" id="5525128at2"/>
<dbReference type="Proteomes" id="UP000032232">
    <property type="component" value="Unassembled WGS sequence"/>
</dbReference>
<evidence type="ECO:0000256" key="1">
    <source>
        <dbReference type="SAM" id="Phobius"/>
    </source>
</evidence>
<keyword evidence="3" id="KW-1185">Reference proteome</keyword>
<comment type="caution">
    <text evidence="2">The sequence shown here is derived from an EMBL/GenBank/DDBJ whole genome shotgun (WGS) entry which is preliminary data.</text>
</comment>
<dbReference type="PATRIC" id="fig|935700.4.peg.650"/>
<evidence type="ECO:0000313" key="2">
    <source>
        <dbReference type="EMBL" id="KIT17724.1"/>
    </source>
</evidence>
<protein>
    <submittedName>
        <fullName evidence="2">Uncharacterized protein</fullName>
    </submittedName>
</protein>
<organism evidence="2 3">
    <name type="scientific">Jannaschia aquimarina</name>
    <dbReference type="NCBI Taxonomy" id="935700"/>
    <lineage>
        <taxon>Bacteria</taxon>
        <taxon>Pseudomonadati</taxon>
        <taxon>Pseudomonadota</taxon>
        <taxon>Alphaproteobacteria</taxon>
        <taxon>Rhodobacterales</taxon>
        <taxon>Roseobacteraceae</taxon>
        <taxon>Jannaschia</taxon>
    </lineage>
</organism>